<dbReference type="EMBL" id="VRMN01000002">
    <property type="protein sequence ID" value="KAA8496808.1"/>
    <property type="molecule type" value="Genomic_DNA"/>
</dbReference>
<dbReference type="InterPro" id="IPR036844">
    <property type="entry name" value="Hint_dom_sf"/>
</dbReference>
<dbReference type="GO" id="GO:0016540">
    <property type="term" value="P:protein autoprocessing"/>
    <property type="evidence" value="ECO:0007669"/>
    <property type="project" value="InterPro"/>
</dbReference>
<dbReference type="PANTHER" id="PTHR11889">
    <property type="entry name" value="HEDGEHOG"/>
    <property type="match status" value="1"/>
</dbReference>
<keyword evidence="5" id="KW-1185">Reference proteome</keyword>
<dbReference type="Proteomes" id="UP000324585">
    <property type="component" value="Unassembled WGS sequence"/>
</dbReference>
<gene>
    <name evidence="4" type="ORF">FVE85_0537</name>
    <name evidence="3" type="ORF">FVE85_3448</name>
</gene>
<dbReference type="InterPro" id="IPR001767">
    <property type="entry name" value="Hedgehog_Hint"/>
</dbReference>
<dbReference type="PANTHER" id="PTHR11889:SF31">
    <property type="entry name" value="PROTEIN HEDGEHOG"/>
    <property type="match status" value="1"/>
</dbReference>
<dbReference type="Pfam" id="PF01079">
    <property type="entry name" value="Hint"/>
    <property type="match status" value="1"/>
</dbReference>
<sequence>MAHTMAAPVILFALLLLTRVVTVRADDYDICTYRNSGCTGDEECTDSDVGKCKAVDVDDTLNTLGVIVSKCDGETATFRMWSSDDCSGTADLAGLANGACVRFTGSPETIYFTLKCKTGDCFARNSRIKLQSGDEKRLADVSVGDMVESWDSVSKQRVWSEVFLIQHGNDESTTRMNRIEYLTADGREGAVMASPSHMLLAVGTGNELVHVATKRIKEGDEIAVLGGEGESSASMSRARVTKVTGMNAKKLNVHTMNDNVVVDGVLASVGTDVMPLWMQKLSVTPLKALYKLGLTDVVQRLDSVVHRLYVSLKQGHVARALAQAGLA</sequence>
<dbReference type="SUPFAM" id="SSF51294">
    <property type="entry name" value="Hedgehog/intein (Hint) domain"/>
    <property type="match status" value="1"/>
</dbReference>
<accession>A0A5J4YHP9</accession>
<organism evidence="3 5">
    <name type="scientific">Porphyridium purpureum</name>
    <name type="common">Red alga</name>
    <name type="synonym">Porphyridium cruentum</name>
    <dbReference type="NCBI Taxonomy" id="35688"/>
    <lineage>
        <taxon>Eukaryota</taxon>
        <taxon>Rhodophyta</taxon>
        <taxon>Bangiophyceae</taxon>
        <taxon>Porphyridiales</taxon>
        <taxon>Porphyridiaceae</taxon>
        <taxon>Porphyridium</taxon>
    </lineage>
</organism>
<dbReference type="OrthoDB" id="5212at2759"/>
<dbReference type="InterPro" id="IPR003587">
    <property type="entry name" value="Hint_dom_N"/>
</dbReference>
<evidence type="ECO:0000256" key="1">
    <source>
        <dbReference type="SAM" id="SignalP"/>
    </source>
</evidence>
<dbReference type="Gene3D" id="2.170.16.10">
    <property type="entry name" value="Hedgehog/Intein (Hint) domain"/>
    <property type="match status" value="1"/>
</dbReference>
<evidence type="ECO:0000313" key="4">
    <source>
        <dbReference type="EMBL" id="KAA8496808.1"/>
    </source>
</evidence>
<dbReference type="EMBL" id="VRMN01000030">
    <property type="protein sequence ID" value="KAA8490380.1"/>
    <property type="molecule type" value="Genomic_DNA"/>
</dbReference>
<evidence type="ECO:0000259" key="2">
    <source>
        <dbReference type="SMART" id="SM00306"/>
    </source>
</evidence>
<comment type="caution">
    <text evidence="3">The sequence shown here is derived from an EMBL/GenBank/DDBJ whole genome shotgun (WGS) entry which is preliminary data.</text>
</comment>
<reference evidence="5" key="1">
    <citation type="journal article" date="2019" name="Nat. Commun.">
        <title>Expansion of phycobilisome linker gene families in mesophilic red algae.</title>
        <authorList>
            <person name="Lee J."/>
            <person name="Kim D."/>
            <person name="Bhattacharya D."/>
            <person name="Yoon H.S."/>
        </authorList>
    </citation>
    <scope>NUCLEOTIDE SEQUENCE [LARGE SCALE GENOMIC DNA]</scope>
    <source>
        <strain evidence="5">CCMP 1328</strain>
    </source>
</reference>
<evidence type="ECO:0000313" key="3">
    <source>
        <dbReference type="EMBL" id="KAA8490380.1"/>
    </source>
</evidence>
<dbReference type="AlphaFoldDB" id="A0A5J4YHP9"/>
<keyword evidence="1" id="KW-0732">Signal</keyword>
<feature type="domain" description="Hint" evidence="2">
    <location>
        <begin position="119"/>
        <end position="226"/>
    </location>
</feature>
<protein>
    <recommendedName>
        <fullName evidence="2">Hint domain-containing protein</fullName>
    </recommendedName>
</protein>
<reference evidence="3" key="2">
    <citation type="submission" date="2019-09" db="EMBL/GenBank/DDBJ databases">
        <title>Expansion of phycobilisome linker gene families in mesophilic red algae.</title>
        <authorList>
            <person name="Lee J."/>
        </authorList>
    </citation>
    <scope>NUCLEOTIDE SEQUENCE [LARGE SCALE GENOMIC DNA]</scope>
    <source>
        <strain evidence="3">CCMP 1328</strain>
        <tissue evidence="3">Unicellular</tissue>
    </source>
</reference>
<feature type="chain" id="PRO_5033490431" description="Hint domain-containing protein" evidence="1">
    <location>
        <begin position="26"/>
        <end position="327"/>
    </location>
</feature>
<name>A0A5J4YHP9_PORPP</name>
<evidence type="ECO:0000313" key="5">
    <source>
        <dbReference type="Proteomes" id="UP000324585"/>
    </source>
</evidence>
<dbReference type="InterPro" id="IPR050387">
    <property type="entry name" value="Hedgehog_Signaling"/>
</dbReference>
<proteinExistence type="predicted"/>
<dbReference type="SMART" id="SM00306">
    <property type="entry name" value="HintN"/>
    <property type="match status" value="1"/>
</dbReference>
<feature type="signal peptide" evidence="1">
    <location>
        <begin position="1"/>
        <end position="25"/>
    </location>
</feature>